<reference evidence="3" key="1">
    <citation type="submission" date="2023-07" db="EMBL/GenBank/DDBJ databases">
        <title>30 novel species of actinomycetes from the DSMZ collection.</title>
        <authorList>
            <person name="Nouioui I."/>
        </authorList>
    </citation>
    <scope>NUCLEOTIDE SEQUENCE [LARGE SCALE GENOMIC DNA]</scope>
    <source>
        <strain evidence="3">DSM 46792</strain>
    </source>
</reference>
<name>A0ABU2K857_9ACTN</name>
<dbReference type="SUPFAM" id="SSF54197">
    <property type="entry name" value="HIT-like"/>
    <property type="match status" value="1"/>
</dbReference>
<evidence type="ECO:0008006" key="4">
    <source>
        <dbReference type="Google" id="ProtNLM"/>
    </source>
</evidence>
<dbReference type="Proteomes" id="UP001183222">
    <property type="component" value="Unassembled WGS sequence"/>
</dbReference>
<comment type="caution">
    <text evidence="2">The sequence shown here is derived from an EMBL/GenBank/DDBJ whole genome shotgun (WGS) entry which is preliminary data.</text>
</comment>
<sequence length="191" mass="21012">MSPAGETPSLPLPEFVEWSIFPFEGELRVRQPKPLYPTDRPRSGEPGGGPCHACAAGDDEYIWVDKRWRVSAARPSGVPVQVFLETREHLDMDDLDDEMAGELGQMIVRLDRAIQAVGGIGRVHVARWGDGGSHFHMWLYGRPRGAGQMLGFCLPMWAEILPPTPEDLWQANMAVVAAELAEVSGTAIARP</sequence>
<accession>A0ABU2K857</accession>
<gene>
    <name evidence="2" type="ORF">RM425_10750</name>
</gene>
<dbReference type="InterPro" id="IPR036265">
    <property type="entry name" value="HIT-like_sf"/>
</dbReference>
<dbReference type="EMBL" id="JAVREI010000006">
    <property type="protein sequence ID" value="MDT0276377.1"/>
    <property type="molecule type" value="Genomic_DNA"/>
</dbReference>
<proteinExistence type="predicted"/>
<protein>
    <recommendedName>
        <fullName evidence="4">Diadenosine tetraphosphate (Ap4A) hydrolase</fullName>
    </recommendedName>
</protein>
<dbReference type="RefSeq" id="WP_311345195.1">
    <property type="nucleotide sequence ID" value="NZ_JAVREI010000006.1"/>
</dbReference>
<dbReference type="Gene3D" id="3.30.428.10">
    <property type="entry name" value="HIT-like"/>
    <property type="match status" value="1"/>
</dbReference>
<evidence type="ECO:0000313" key="2">
    <source>
        <dbReference type="EMBL" id="MDT0276377.1"/>
    </source>
</evidence>
<evidence type="ECO:0000313" key="3">
    <source>
        <dbReference type="Proteomes" id="UP001183222"/>
    </source>
</evidence>
<keyword evidence="3" id="KW-1185">Reference proteome</keyword>
<organism evidence="2 3">
    <name type="scientific">Blastococcus goldschmidtiae</name>
    <dbReference type="NCBI Taxonomy" id="3075546"/>
    <lineage>
        <taxon>Bacteria</taxon>
        <taxon>Bacillati</taxon>
        <taxon>Actinomycetota</taxon>
        <taxon>Actinomycetes</taxon>
        <taxon>Geodermatophilales</taxon>
        <taxon>Geodermatophilaceae</taxon>
        <taxon>Blastococcus</taxon>
    </lineage>
</organism>
<feature type="region of interest" description="Disordered" evidence="1">
    <location>
        <begin position="32"/>
        <end position="51"/>
    </location>
</feature>
<evidence type="ECO:0000256" key="1">
    <source>
        <dbReference type="SAM" id="MobiDB-lite"/>
    </source>
</evidence>